<dbReference type="RefSeq" id="WP_173125724.1">
    <property type="nucleotide sequence ID" value="NZ_JABRWJ010000006.1"/>
</dbReference>
<gene>
    <name evidence="1" type="ORF">HLB44_19620</name>
</gene>
<proteinExistence type="predicted"/>
<sequence length="293" mass="30790">MSVAIPLRAFLDQAHDRHATTPQAVADGLAARAAALPCDDEGAEAVRLAEHVMLGHLADPSGLRRFVQALPQALRGAREGACAEAVGRVSWALAQLEAAGGERGAIMLADALRWRALQNVVLARVASGHVPAAAQALRDAEPAAAAHADNTARQAYAACANNVAQHLRDGPRGDADREVLMIEAATIARRAWQRAGTWQHVERADYQLALCHAALGHGALALDHARACLAACEAEGADAAERFFAHEACAHAARAAGDQPAVAAQRTRMQALLDEIADPQMRAWCAQTLAALP</sequence>
<dbReference type="Proteomes" id="UP000737171">
    <property type="component" value="Unassembled WGS sequence"/>
</dbReference>
<name>A0ABX2EKS8_9BURK</name>
<protein>
    <submittedName>
        <fullName evidence="1">Uncharacterized protein</fullName>
    </submittedName>
</protein>
<organism evidence="1 2">
    <name type="scientific">Pseudaquabacterium terrae</name>
    <dbReference type="NCBI Taxonomy" id="2732868"/>
    <lineage>
        <taxon>Bacteria</taxon>
        <taxon>Pseudomonadati</taxon>
        <taxon>Pseudomonadota</taxon>
        <taxon>Betaproteobacteria</taxon>
        <taxon>Burkholderiales</taxon>
        <taxon>Sphaerotilaceae</taxon>
        <taxon>Pseudaquabacterium</taxon>
    </lineage>
</organism>
<dbReference type="EMBL" id="JABRWJ010000006">
    <property type="protein sequence ID" value="NRF69209.1"/>
    <property type="molecule type" value="Genomic_DNA"/>
</dbReference>
<reference evidence="1 2" key="1">
    <citation type="submission" date="2020-05" db="EMBL/GenBank/DDBJ databases">
        <title>Aquincola sp. isolate from soil.</title>
        <authorList>
            <person name="Han J."/>
            <person name="Kim D.-U."/>
        </authorList>
    </citation>
    <scope>NUCLEOTIDE SEQUENCE [LARGE SCALE GENOMIC DNA]</scope>
    <source>
        <strain evidence="1 2">S2</strain>
    </source>
</reference>
<evidence type="ECO:0000313" key="2">
    <source>
        <dbReference type="Proteomes" id="UP000737171"/>
    </source>
</evidence>
<evidence type="ECO:0000313" key="1">
    <source>
        <dbReference type="EMBL" id="NRF69209.1"/>
    </source>
</evidence>
<comment type="caution">
    <text evidence="1">The sequence shown here is derived from an EMBL/GenBank/DDBJ whole genome shotgun (WGS) entry which is preliminary data.</text>
</comment>
<accession>A0ABX2EKS8</accession>
<keyword evidence="2" id="KW-1185">Reference proteome</keyword>